<organism evidence="2 3">
    <name type="scientific">Acer negundo</name>
    <name type="common">Box elder</name>
    <dbReference type="NCBI Taxonomy" id="4023"/>
    <lineage>
        <taxon>Eukaryota</taxon>
        <taxon>Viridiplantae</taxon>
        <taxon>Streptophyta</taxon>
        <taxon>Embryophyta</taxon>
        <taxon>Tracheophyta</taxon>
        <taxon>Spermatophyta</taxon>
        <taxon>Magnoliopsida</taxon>
        <taxon>eudicotyledons</taxon>
        <taxon>Gunneridae</taxon>
        <taxon>Pentapetalae</taxon>
        <taxon>rosids</taxon>
        <taxon>malvids</taxon>
        <taxon>Sapindales</taxon>
        <taxon>Sapindaceae</taxon>
        <taxon>Hippocastanoideae</taxon>
        <taxon>Acereae</taxon>
        <taxon>Acer</taxon>
    </lineage>
</organism>
<dbReference type="Proteomes" id="UP001064489">
    <property type="component" value="Chromosome 6"/>
</dbReference>
<dbReference type="AlphaFoldDB" id="A0AAD5NYN0"/>
<evidence type="ECO:0000313" key="2">
    <source>
        <dbReference type="EMBL" id="KAI9191354.1"/>
    </source>
</evidence>
<sequence length="144" mass="16535">MKSNLQVMQATYEKLLNGFMEASQDSFSKLEKAVNRIDRIDEHLGRISDKLLSEKIGSSRDLLNLGSARAILRSGRILNNGRNEEIAGESNNSPRERKNEEKGIPIQEDIEGGRIQILDEMNRLGVEKKFINKRYKEKVEEYLK</sequence>
<evidence type="ECO:0000313" key="3">
    <source>
        <dbReference type="Proteomes" id="UP001064489"/>
    </source>
</evidence>
<dbReference type="EMBL" id="JAJSOW010000004">
    <property type="protein sequence ID" value="KAI9191354.1"/>
    <property type="molecule type" value="Genomic_DNA"/>
</dbReference>
<feature type="compositionally biased region" description="Basic and acidic residues" evidence="1">
    <location>
        <begin position="94"/>
        <end position="103"/>
    </location>
</feature>
<name>A0AAD5NYN0_ACENE</name>
<accession>A0AAD5NYN0</accession>
<proteinExistence type="predicted"/>
<evidence type="ECO:0000256" key="1">
    <source>
        <dbReference type="SAM" id="MobiDB-lite"/>
    </source>
</evidence>
<protein>
    <submittedName>
        <fullName evidence="2">Uncharacterized protein</fullName>
    </submittedName>
</protein>
<feature type="region of interest" description="Disordered" evidence="1">
    <location>
        <begin position="82"/>
        <end position="107"/>
    </location>
</feature>
<comment type="caution">
    <text evidence="2">The sequence shown here is derived from an EMBL/GenBank/DDBJ whole genome shotgun (WGS) entry which is preliminary data.</text>
</comment>
<gene>
    <name evidence="2" type="ORF">LWI28_007391</name>
</gene>
<reference evidence="2" key="1">
    <citation type="journal article" date="2022" name="Plant J.">
        <title>Strategies of tolerance reflected in two North American maple genomes.</title>
        <authorList>
            <person name="McEvoy S.L."/>
            <person name="Sezen U.U."/>
            <person name="Trouern-Trend A."/>
            <person name="McMahon S.M."/>
            <person name="Schaberg P.G."/>
            <person name="Yang J."/>
            <person name="Wegrzyn J.L."/>
            <person name="Swenson N.G."/>
        </authorList>
    </citation>
    <scope>NUCLEOTIDE SEQUENCE</scope>
    <source>
        <strain evidence="2">91603</strain>
    </source>
</reference>
<keyword evidence="3" id="KW-1185">Reference proteome</keyword>
<reference evidence="2" key="2">
    <citation type="submission" date="2023-02" db="EMBL/GenBank/DDBJ databases">
        <authorList>
            <person name="Swenson N.G."/>
            <person name="Wegrzyn J.L."/>
            <person name="Mcevoy S.L."/>
        </authorList>
    </citation>
    <scope>NUCLEOTIDE SEQUENCE</scope>
    <source>
        <strain evidence="2">91603</strain>
        <tissue evidence="2">Leaf</tissue>
    </source>
</reference>